<evidence type="ECO:0008006" key="3">
    <source>
        <dbReference type="Google" id="ProtNLM"/>
    </source>
</evidence>
<dbReference type="EMBL" id="JAWDKD010000018">
    <property type="protein sequence ID" value="MDV0447153.1"/>
    <property type="molecule type" value="Genomic_DNA"/>
</dbReference>
<name>A0AAE4ML85_9EURY</name>
<organism evidence="1 2">
    <name type="scientific">Methanolapillus africanus</name>
    <dbReference type="NCBI Taxonomy" id="3028297"/>
    <lineage>
        <taxon>Archaea</taxon>
        <taxon>Methanobacteriati</taxon>
        <taxon>Methanobacteriota</taxon>
        <taxon>Stenosarchaea group</taxon>
        <taxon>Methanomicrobia</taxon>
        <taxon>Methanosarcinales</taxon>
        <taxon>Methanosarcinaceae</taxon>
        <taxon>Methanolapillus</taxon>
    </lineage>
</organism>
<reference evidence="1" key="1">
    <citation type="submission" date="2023-06" db="EMBL/GenBank/DDBJ databases">
        <title>Genome sequence of Methanosarcinaceae archaeon Ag5.</title>
        <authorList>
            <person name="Protasov E."/>
            <person name="Platt K."/>
            <person name="Poehlein A."/>
            <person name="Daniel R."/>
            <person name="Brune A."/>
        </authorList>
    </citation>
    <scope>NUCLEOTIDE SEQUENCE</scope>
    <source>
        <strain evidence="1">Ag5</strain>
    </source>
</reference>
<proteinExistence type="predicted"/>
<dbReference type="SUPFAM" id="SSF52540">
    <property type="entry name" value="P-loop containing nucleoside triphosphate hydrolases"/>
    <property type="match status" value="1"/>
</dbReference>
<evidence type="ECO:0000313" key="1">
    <source>
        <dbReference type="EMBL" id="MDV0447153.1"/>
    </source>
</evidence>
<dbReference type="Gene3D" id="3.40.50.300">
    <property type="entry name" value="P-loop containing nucleotide triphosphate hydrolases"/>
    <property type="match status" value="1"/>
</dbReference>
<gene>
    <name evidence="1" type="ORF">MsAg5_10290</name>
</gene>
<evidence type="ECO:0000313" key="2">
    <source>
        <dbReference type="Proteomes" id="UP001271789"/>
    </source>
</evidence>
<dbReference type="AlphaFoldDB" id="A0AAE4ML85"/>
<protein>
    <recommendedName>
        <fullName evidence="3">Zona occludens toxin N-terminal domain-containing protein</fullName>
    </recommendedName>
</protein>
<keyword evidence="2" id="KW-1185">Reference proteome</keyword>
<comment type="caution">
    <text evidence="1">The sequence shown here is derived from an EMBL/GenBank/DDBJ whole genome shotgun (WGS) entry which is preliminary data.</text>
</comment>
<dbReference type="Proteomes" id="UP001271789">
    <property type="component" value="Unassembled WGS sequence"/>
</dbReference>
<sequence>MVAILETIKELTPDEIRKITDEFHTLGVVGEKGSGKSVLGAMFGAAAPVRTFVFDMLGVYNPDNKFKTAVIPGMAYYPSPESFIQNYDKTAKKHVISFENVELDNLVQAVDMVCEFIIDKVKKDGIETEIIADEAADFVPEAGKISNKFHILTKNGRNWGIRPVIFLTQRPQSVTKKIFELADGNFLFGQLGENTLDRTVSMTNTRDPDEMRTLLRELPPRHVLFVHKNEIQPYKIPTYKNAFKQR</sequence>
<dbReference type="InterPro" id="IPR027417">
    <property type="entry name" value="P-loop_NTPase"/>
</dbReference>
<accession>A0AAE4ML85</accession>